<dbReference type="InterPro" id="IPR012582">
    <property type="entry name" value="DNAPKcs_CC3"/>
</dbReference>
<evidence type="ECO:0000256" key="2">
    <source>
        <dbReference type="ARBA" id="ARBA00022527"/>
    </source>
</evidence>
<dbReference type="PROSITE" id="PS50290">
    <property type="entry name" value="PI3_4_KINASE_3"/>
    <property type="match status" value="1"/>
</dbReference>
<proteinExistence type="predicted"/>
<dbReference type="InterPro" id="IPR003152">
    <property type="entry name" value="FATC_dom"/>
</dbReference>
<dbReference type="InterPro" id="IPR037706">
    <property type="entry name" value="DNA-PK_dom"/>
</dbReference>
<accession>A0A0V0Q8A6</accession>
<keyword evidence="2" id="KW-0723">Serine/threonine-protein kinase</keyword>
<protein>
    <submittedName>
        <fullName evidence="7">Protein kinase-like domain</fullName>
    </submittedName>
</protein>
<dbReference type="GO" id="GO:0004677">
    <property type="term" value="F:DNA-dependent protein kinase activity"/>
    <property type="evidence" value="ECO:0007669"/>
    <property type="project" value="InterPro"/>
</dbReference>
<dbReference type="InterPro" id="IPR036940">
    <property type="entry name" value="PI3/4_kinase_cat_sf"/>
</dbReference>
<comment type="caution">
    <text evidence="7">The sequence shown here is derived from an EMBL/GenBank/DDBJ whole genome shotgun (WGS) entry which is preliminary data.</text>
</comment>
<evidence type="ECO:0000313" key="8">
    <source>
        <dbReference type="Proteomes" id="UP000054937"/>
    </source>
</evidence>
<dbReference type="Pfam" id="PF19704">
    <property type="entry name" value="DNAPKcs_CC5"/>
    <property type="match status" value="2"/>
</dbReference>
<feature type="coiled-coil region" evidence="5">
    <location>
        <begin position="2039"/>
        <end position="2066"/>
    </location>
</feature>
<keyword evidence="5" id="KW-0175">Coiled coil</keyword>
<keyword evidence="7" id="KW-0418">Kinase</keyword>
<comment type="subcellular location">
    <subcellularLocation>
        <location evidence="1">Nucleus</location>
    </subcellularLocation>
</comment>
<gene>
    <name evidence="7" type="ORF">PPERSA_12857</name>
</gene>
<evidence type="ECO:0000256" key="5">
    <source>
        <dbReference type="SAM" id="Coils"/>
    </source>
</evidence>
<evidence type="ECO:0000256" key="3">
    <source>
        <dbReference type="ARBA" id="ARBA00022763"/>
    </source>
</evidence>
<dbReference type="EMBL" id="LDAU01000251">
    <property type="protein sequence ID" value="KRW98378.1"/>
    <property type="molecule type" value="Genomic_DNA"/>
</dbReference>
<organism evidence="7 8">
    <name type="scientific">Pseudocohnilembus persalinus</name>
    <name type="common">Ciliate</name>
    <dbReference type="NCBI Taxonomy" id="266149"/>
    <lineage>
        <taxon>Eukaryota</taxon>
        <taxon>Sar</taxon>
        <taxon>Alveolata</taxon>
        <taxon>Ciliophora</taxon>
        <taxon>Intramacronucleata</taxon>
        <taxon>Oligohymenophorea</taxon>
        <taxon>Scuticociliatia</taxon>
        <taxon>Philasterida</taxon>
        <taxon>Pseudocohnilembidae</taxon>
        <taxon>Pseudocohnilembus</taxon>
    </lineage>
</organism>
<dbReference type="InterPro" id="IPR011009">
    <property type="entry name" value="Kinase-like_dom_sf"/>
</dbReference>
<dbReference type="GO" id="GO:0005634">
    <property type="term" value="C:nucleus"/>
    <property type="evidence" value="ECO:0007669"/>
    <property type="project" value="InterPro"/>
</dbReference>
<dbReference type="Gene3D" id="3.30.1010.10">
    <property type="entry name" value="Phosphatidylinositol 3-kinase Catalytic Subunit, Chain A, domain 4"/>
    <property type="match status" value="1"/>
</dbReference>
<dbReference type="InterPro" id="IPR000403">
    <property type="entry name" value="PI3/4_kinase_cat_dom"/>
</dbReference>
<feature type="coiled-coil region" evidence="5">
    <location>
        <begin position="1336"/>
        <end position="1370"/>
    </location>
</feature>
<keyword evidence="3" id="KW-0227">DNA damage</keyword>
<dbReference type="InterPro" id="IPR045581">
    <property type="entry name" value="DNAPKcs_CC5"/>
</dbReference>
<dbReference type="CDD" id="cd05172">
    <property type="entry name" value="PIKKc_DNA-PK"/>
    <property type="match status" value="1"/>
</dbReference>
<evidence type="ECO:0000256" key="4">
    <source>
        <dbReference type="ARBA" id="ARBA00023242"/>
    </source>
</evidence>
<dbReference type="InterPro" id="IPR050517">
    <property type="entry name" value="DDR_Repair_Kinase"/>
</dbReference>
<keyword evidence="4" id="KW-0539">Nucleus</keyword>
<dbReference type="GO" id="GO:0000723">
    <property type="term" value="P:telomere maintenance"/>
    <property type="evidence" value="ECO:0007669"/>
    <property type="project" value="TreeGrafter"/>
</dbReference>
<dbReference type="SMART" id="SM01344">
    <property type="entry name" value="NUC194"/>
    <property type="match status" value="1"/>
</dbReference>
<dbReference type="GO" id="GO:0006303">
    <property type="term" value="P:double-strand break repair via nonhomologous end joining"/>
    <property type="evidence" value="ECO:0007669"/>
    <property type="project" value="InterPro"/>
</dbReference>
<dbReference type="SMART" id="SM00146">
    <property type="entry name" value="PI3Kc"/>
    <property type="match status" value="1"/>
</dbReference>
<reference evidence="7 8" key="1">
    <citation type="journal article" date="2015" name="Sci. Rep.">
        <title>Genome of the facultative scuticociliatosis pathogen Pseudocohnilembus persalinus provides insight into its virulence through horizontal gene transfer.</title>
        <authorList>
            <person name="Xiong J."/>
            <person name="Wang G."/>
            <person name="Cheng J."/>
            <person name="Tian M."/>
            <person name="Pan X."/>
            <person name="Warren A."/>
            <person name="Jiang C."/>
            <person name="Yuan D."/>
            <person name="Miao W."/>
        </authorList>
    </citation>
    <scope>NUCLEOTIDE SEQUENCE [LARGE SCALE GENOMIC DNA]</scope>
    <source>
        <strain evidence="7">36N120E</strain>
    </source>
</reference>
<dbReference type="InParanoid" id="A0A0V0Q8A6"/>
<dbReference type="PANTHER" id="PTHR11139">
    <property type="entry name" value="ATAXIA TELANGIECTASIA MUTATED ATM -RELATED"/>
    <property type="match status" value="1"/>
</dbReference>
<evidence type="ECO:0000259" key="6">
    <source>
        <dbReference type="PROSITE" id="PS50290"/>
    </source>
</evidence>
<dbReference type="SMART" id="SM01343">
    <property type="entry name" value="FATC"/>
    <property type="match status" value="1"/>
</dbReference>
<dbReference type="SUPFAM" id="SSF56112">
    <property type="entry name" value="Protein kinase-like (PK-like)"/>
    <property type="match status" value="1"/>
</dbReference>
<dbReference type="PANTHER" id="PTHR11139:SF68">
    <property type="entry name" value="DNA-DEPENDENT PROTEIN KINASE CATALYTIC SUBUNIT"/>
    <property type="match status" value="1"/>
</dbReference>
<evidence type="ECO:0000256" key="1">
    <source>
        <dbReference type="ARBA" id="ARBA00004123"/>
    </source>
</evidence>
<evidence type="ECO:0000313" key="7">
    <source>
        <dbReference type="EMBL" id="KRW98378.1"/>
    </source>
</evidence>
<keyword evidence="8" id="KW-1185">Reference proteome</keyword>
<dbReference type="Gene3D" id="1.10.1070.11">
    <property type="entry name" value="Phosphatidylinositol 3-/4-kinase, catalytic domain"/>
    <property type="match status" value="1"/>
</dbReference>
<keyword evidence="7" id="KW-0808">Transferase</keyword>
<sequence>MSDEIEEYDMQEQLAGHQYIISSERLQLILEYNLDIKNHKMQQQYCEYNDKYILNMLSSQNSLFQKNEDLIIKYIKDRWEYLSDPFIQQSKNKLSLLKISESMIPFFFADKQDLDKSKQLIDVISQLEKIIDRDDQAYLNQEIRINQLILNCMQSYEDYFHNENYNNYVEKLIQVGLAQSQSIIIHQSSLTLHGLYMNKVKQVKSSKQLEKFYNLSIKSKLEEIRDKYFPINFHQIEENSQEFIDFKTILDSMINMTILVGQINLIEIFFPLFIQELKPSINKKIEKLINQFLVDNYIQLDIRDKADQIAYIFRLFDNQNIDTNLEHNLRFFLVKKILIPMIDNSENSIIIEFICGVSMNIQQENKYFEFYLKGLNFSRRQSDKLEQRVFYNLLQVQALECIMLILNQTYIKLSNEEIRNQFLKGSQLYQGTQSQSFQIFDSSQANQDRPQTIKQDNKAVFNQSTIHNTLSLIPEESQINEGDFKFNNELQNAPQNSDFEELEMDQINQHACMKTLIKVIDFMNKEFKDQSNEWGSHLLYVLENDQTTLSVRILLLKLLINRNQYFKPQSEKWFKPLLYYISLQNNGGEGFHYFLRDIVTLVIEWGHENLNGLQQIQREQKKVLCNCVNNIIKKVPHKENKQIFQQNIKILYSFSDLFKNSIFYSSKTLLLMIKNTGELSALWNINAIRVLQIALNLKIPVLENLETFNRVQNDNKEKYIFWSKILTNKVYQQTQEVMISSRNSKEYSKDAAVLIGLMIKFLKELGLYEQNKIELETQAIRDVIQIEQHKEKTIRDKFTIICTSITLTFPQILDNRTLFVNFCDLITRQERKNRARALQTLTEYIKQYENIGIQKCVQNIREISMHIEREFDKIMHDNDELNQQQFLILLQQLSKPQLLTIKEVQKMFMNKFQSFYHFYQKNESVDQSESYFQILFRLDSFYNDFENENKIQEEFNNQDQNHIRLGRQVKEAILNGLMSQHNSIRKKVFIHLDQNDPDNKQPTDRLLYLIKKIYSPNEESLWLVSTVPLLLTLSTRSSDYEKELFEDQLEQVTKYIDWDFQDSILNKRFNSTQPITPISYSQQGSLLDDYRVPQNKTQQKNQLPEGYIWQTQVGELPDIRIQLKDIIDPLIELSYYDEQLSSDLFPMIFVALFQNLENKQTEKTLLESLEYLLNQTQQFNFYFTTTIQKTMLQLTKKGFLFNSKTIKQAGLGSHAYHTSVLLIEESLFSKQYNRQFDFSKNIKKFQRSSRQNKNQLQIEVNENTDGQFDSLNTDNISYWMDLLEFYSQLHENDNTKGVLTKVLQKSSGESAIQALDFKMNGQIKVALIKFSNFLNEYEAKQIKEESEEQNENYQDEKQVQENLKARYRIKQYIFQEKLECLQMLQRWEELSVMLNEDNIEILDDPQKLGINKSRLIFHSYLKQEQQWNTLEEICRAWDQKSSQSNLKILEGPLSYEMALIQVISNDMDRARYYQKLASDYFLKTWPNYGIYAQDSRHEFLQNIQKNFELKEFLDLERNRNLNLNFQDSCSALFSRWTNRQPSYTHDNLLTWDQILIGRELYSYKLIERFKLDVKMTNNYIQSWNIQNAKGMVKKGLYDAANPKMREAVKLKKINQNLGFNWEFYKNTAKLKLKELDLNLRYNLQNEQDSSIHFRKLNEILDKELTNNVGRNDSVTKFKFQFLQYKVLDRYIELMNDKILITNLSESQLMGFSDVLDEIFKGYQCIFDQPAFNQQINYSETFSIYKKENRQIMEGETVKYLRDILIKSFEINILQVAEKFVQYSIKSFELVGEISQAEYIQEIQTMSQSYNEDFNYERAKKQFKCNSEVDKNLATLLIKMLQVIEKFPEQLGPLFKEAISSNTIPVWTFLQYIPQIIHIINNKQINEYFEELFEKIVDQYHEVFIYQFNTIYQQEIECQTELSLKIYRKMHQKYPEHFRFIHNLNSLTHPHHRCIYFLSELKTLLQDIKKNVDLNDKNQDVQEELARQIKIINQSIQYDLFQKYQQSEKVNYQFSKAYKSKIEKVIQQSNHFLESSLQVQENIIRDIGQLEKQIKLEQDQNDNLKSGNQELKVFSVDLFNFYQDFEIEIPGQYGMSSNSSIINGTIQEPQQEQHIKISSFSPEILCLGSIRRPKRLIINGDNEKQYLFLVKGSEDLRLDQRIEQLFDVMNTIFQLEAETQKRKVNIATFNIIPMSKTLGLLEWIDKTKVLKEIVNKELMDQKAESLNESQAFSQRIKFIQQLSASMRMKDHQNNIIKQHNALLKCEDYDFIKENFEKHVDILPNDLLRNSLQRLSINSEAYQELKNKFIKNYSVLCLAGYILGIGDRHLENYLINIQTGDIVAIDFGISFGQGINLTLPELMPFRLTNQFQKLMSPIGFSGVFRHTMVQSLKALKKRRHLLLDYCDIFIKDPVMDWIKLSKNKRLIQNVLEQKENKDMNSNQENVPSQDNSSLQYQNSISFKYKQSSEYSEYQSSQWTEISKGRPFTFQDEFSPDKNIQIVKFKLIGANPSRVFEEQLNTSRHANTDYFKNIIKVVKGQGGVIRQQEQYKAEFLNELEVIDMLIDQASDSNILGRTWLYWSPQV</sequence>
<name>A0A0V0Q8A6_PSEPJ</name>
<dbReference type="OrthoDB" id="431717at2759"/>
<dbReference type="Proteomes" id="UP000054937">
    <property type="component" value="Unassembled WGS sequence"/>
</dbReference>
<dbReference type="Pfam" id="PF00454">
    <property type="entry name" value="PI3_PI4_kinase"/>
    <property type="match status" value="1"/>
</dbReference>
<feature type="domain" description="PI3K/PI4K catalytic" evidence="6">
    <location>
        <begin position="2119"/>
        <end position="2458"/>
    </location>
</feature>